<dbReference type="InterPro" id="IPR011990">
    <property type="entry name" value="TPR-like_helical_dom_sf"/>
</dbReference>
<feature type="compositionally biased region" description="Low complexity" evidence="2">
    <location>
        <begin position="496"/>
        <end position="511"/>
    </location>
</feature>
<feature type="transmembrane region" description="Helical" evidence="3">
    <location>
        <begin position="63"/>
        <end position="84"/>
    </location>
</feature>
<dbReference type="InterPro" id="IPR036465">
    <property type="entry name" value="vWFA_dom_sf"/>
</dbReference>
<keyword evidence="3" id="KW-1133">Transmembrane helix</keyword>
<evidence type="ECO:0000313" key="5">
    <source>
        <dbReference type="EMBL" id="UUD63933.1"/>
    </source>
</evidence>
<dbReference type="RefSeq" id="WP_070882836.1">
    <property type="nucleotide sequence ID" value="NZ_CP076114.1"/>
</dbReference>
<dbReference type="Proteomes" id="UP000887421">
    <property type="component" value="Chromosome"/>
</dbReference>
<dbReference type="Gene3D" id="3.40.50.410">
    <property type="entry name" value="von Willebrand factor, type A domain"/>
    <property type="match status" value="1"/>
</dbReference>
<feature type="region of interest" description="Disordered" evidence="2">
    <location>
        <begin position="455"/>
        <end position="568"/>
    </location>
</feature>
<name>A0ABY5J7B0_9GAMM</name>
<evidence type="ECO:0000313" key="6">
    <source>
        <dbReference type="Proteomes" id="UP000887421"/>
    </source>
</evidence>
<dbReference type="SMART" id="SM00028">
    <property type="entry name" value="TPR"/>
    <property type="match status" value="1"/>
</dbReference>
<sequence length="585" mass="64925">MIEFTGLWPHWLRPLWLLLLPLMAWLLWLLAHREQRSGRWQTLLPPAFHAVLLRGGQGRASRLPWIALGLAWLLAVVALLGPSWQRIEQNDLKPADPLVVMLELTPQMLASDASPNRLAQARRKLLDLLQARGDAQTAIVVYAGSAHTVVPLSDDLGTSRNLLEALKPSIMPEPGKRADLAIGKALDLLKGGAQGQGRLLLITSSLDDNERSAIKTLLGSRGKRLRILGVGNSQGAPIIQEDGTFMKDDQGAILVPRLDAAGLSQFAREVDGQYRGISLDERDLRTLGLLDGPQQMRNNGQKTQLRSWADQGHWLLLPLLLLAACAGRRGWLLCLPLLLLLGTPQTAMAFSLDDLWLRADQQGQRLLEAQRPKDAAERFSDPQWRGLALYEAGDYAAAAEQFALSDSAASLYNRGNALARSNELEAAVDAYERALEIDPQLPQAEKNKALVQQLLRQREQQQTQQQDQPDEQNRDDSDEQQQPGQSAAPTPDERQQSQGQPGTPDDQQQPSEASTPPTQPSEQGESGQPPESPPADTGPAQTDTPLDSERRQALEQWLRQIPDDPGELLRRKFWYEQQQRQEQSR</sequence>
<protein>
    <submittedName>
        <fullName evidence="5">VWA domain-containing protein</fullName>
    </submittedName>
</protein>
<proteinExistence type="predicted"/>
<dbReference type="InterPro" id="IPR050768">
    <property type="entry name" value="UPF0353/GerABKA_families"/>
</dbReference>
<evidence type="ECO:0000256" key="2">
    <source>
        <dbReference type="SAM" id="MobiDB-lite"/>
    </source>
</evidence>
<accession>A0ABY5J7B0</accession>
<feature type="compositionally biased region" description="Low complexity" evidence="2">
    <location>
        <begin position="455"/>
        <end position="467"/>
    </location>
</feature>
<organism evidence="5 6">
    <name type="scientific">Phytopseudomonas seleniipraecipitans</name>
    <dbReference type="NCBI Taxonomy" id="640205"/>
    <lineage>
        <taxon>Bacteria</taxon>
        <taxon>Pseudomonadati</taxon>
        <taxon>Pseudomonadota</taxon>
        <taxon>Gammaproteobacteria</taxon>
        <taxon>Pseudomonadales</taxon>
        <taxon>Pseudomonadaceae</taxon>
        <taxon>Phytopseudomonas</taxon>
    </lineage>
</organism>
<feature type="repeat" description="TPR" evidence="1">
    <location>
        <begin position="408"/>
        <end position="441"/>
    </location>
</feature>
<dbReference type="PANTHER" id="PTHR22550:SF14">
    <property type="entry name" value="VWFA DOMAIN-CONTAINING PROTEIN"/>
    <property type="match status" value="1"/>
</dbReference>
<reference evidence="5" key="1">
    <citation type="submission" date="2021-05" db="EMBL/GenBank/DDBJ databases">
        <title>Complete genome sequence of Pseudomonas seleniipraecipitans strain D1-6.</title>
        <authorList>
            <person name="Lafi F."/>
            <person name="Eida A."/>
            <person name="Alam I."/>
            <person name="Hert H."/>
            <person name="Saad M."/>
        </authorList>
    </citation>
    <scope>NUCLEOTIDE SEQUENCE</scope>
    <source>
        <strain evidence="5">D1-6</strain>
    </source>
</reference>
<feature type="domain" description="VWFA" evidence="4">
    <location>
        <begin position="100"/>
        <end position="204"/>
    </location>
</feature>
<dbReference type="SUPFAM" id="SSF53300">
    <property type="entry name" value="vWA-like"/>
    <property type="match status" value="1"/>
</dbReference>
<dbReference type="EMBL" id="CP076114">
    <property type="protein sequence ID" value="UUD63933.1"/>
    <property type="molecule type" value="Genomic_DNA"/>
</dbReference>
<keyword evidence="1" id="KW-0802">TPR repeat</keyword>
<dbReference type="InterPro" id="IPR002035">
    <property type="entry name" value="VWF_A"/>
</dbReference>
<evidence type="ECO:0000256" key="3">
    <source>
        <dbReference type="SAM" id="Phobius"/>
    </source>
</evidence>
<dbReference type="Gene3D" id="1.25.40.10">
    <property type="entry name" value="Tetratricopeptide repeat domain"/>
    <property type="match status" value="1"/>
</dbReference>
<feature type="compositionally biased region" description="Polar residues" evidence="2">
    <location>
        <begin position="512"/>
        <end position="526"/>
    </location>
</feature>
<feature type="transmembrane region" description="Helical" evidence="3">
    <location>
        <begin position="12"/>
        <end position="31"/>
    </location>
</feature>
<dbReference type="Pfam" id="PF00515">
    <property type="entry name" value="TPR_1"/>
    <property type="match status" value="1"/>
</dbReference>
<dbReference type="PROSITE" id="PS50005">
    <property type="entry name" value="TPR"/>
    <property type="match status" value="1"/>
</dbReference>
<dbReference type="PANTHER" id="PTHR22550">
    <property type="entry name" value="SPORE GERMINATION PROTEIN"/>
    <property type="match status" value="1"/>
</dbReference>
<dbReference type="InterPro" id="IPR019734">
    <property type="entry name" value="TPR_rpt"/>
</dbReference>
<keyword evidence="3" id="KW-0472">Membrane</keyword>
<gene>
    <name evidence="5" type="ORF">D16iCDA_20040</name>
</gene>
<evidence type="ECO:0000259" key="4">
    <source>
        <dbReference type="Pfam" id="PF13519"/>
    </source>
</evidence>
<dbReference type="PROSITE" id="PS50293">
    <property type="entry name" value="TPR_REGION"/>
    <property type="match status" value="1"/>
</dbReference>
<dbReference type="Pfam" id="PF13519">
    <property type="entry name" value="VWA_2"/>
    <property type="match status" value="1"/>
</dbReference>
<keyword evidence="3" id="KW-0812">Transmembrane</keyword>
<evidence type="ECO:0000256" key="1">
    <source>
        <dbReference type="PROSITE-ProRule" id="PRU00339"/>
    </source>
</evidence>
<dbReference type="SUPFAM" id="SSF48452">
    <property type="entry name" value="TPR-like"/>
    <property type="match status" value="1"/>
</dbReference>
<keyword evidence="6" id="KW-1185">Reference proteome</keyword>